<name>A0A1Y1ZB04_9FUNG</name>
<dbReference type="PANTHER" id="PTHR15069">
    <property type="entry name" value="PROTEASOME ASSEMBLY CHAPERONE 1"/>
    <property type="match status" value="1"/>
</dbReference>
<dbReference type="PANTHER" id="PTHR15069:SF1">
    <property type="entry name" value="PROTEASOME ASSEMBLY CHAPERONE 1"/>
    <property type="match status" value="1"/>
</dbReference>
<evidence type="ECO:0000256" key="2">
    <source>
        <dbReference type="ARBA" id="ARBA00019180"/>
    </source>
</evidence>
<keyword evidence="3" id="KW-0143">Chaperone</keyword>
<reference evidence="5 6" key="1">
    <citation type="submission" date="2016-07" db="EMBL/GenBank/DDBJ databases">
        <title>Pervasive Adenine N6-methylation of Active Genes in Fungi.</title>
        <authorList>
            <consortium name="DOE Joint Genome Institute"/>
            <person name="Mondo S.J."/>
            <person name="Dannebaum R.O."/>
            <person name="Kuo R.C."/>
            <person name="Labutti K."/>
            <person name="Haridas S."/>
            <person name="Kuo A."/>
            <person name="Salamov A."/>
            <person name="Ahrendt S.R."/>
            <person name="Lipzen A."/>
            <person name="Sullivan W."/>
            <person name="Andreopoulos W.B."/>
            <person name="Clum A."/>
            <person name="Lindquist E."/>
            <person name="Daum C."/>
            <person name="Ramamoorthy G.K."/>
            <person name="Gryganskyi A."/>
            <person name="Culley D."/>
            <person name="Magnuson J.K."/>
            <person name="James T.Y."/>
            <person name="O'Malley M.A."/>
            <person name="Stajich J.E."/>
            <person name="Spatafora J.W."/>
            <person name="Visel A."/>
            <person name="Grigoriev I.V."/>
        </authorList>
    </citation>
    <scope>NUCLEOTIDE SEQUENCE [LARGE SCALE GENOMIC DNA]</scope>
    <source>
        <strain evidence="5 6">CBS 931.73</strain>
    </source>
</reference>
<dbReference type="OrthoDB" id="17536at2759"/>
<dbReference type="GO" id="GO:0080129">
    <property type="term" value="P:proteasome core complex assembly"/>
    <property type="evidence" value="ECO:0007669"/>
    <property type="project" value="TreeGrafter"/>
</dbReference>
<dbReference type="AlphaFoldDB" id="A0A1Y1ZB04"/>
<dbReference type="EMBL" id="MCFE01000008">
    <property type="protein sequence ID" value="ORY07503.1"/>
    <property type="molecule type" value="Genomic_DNA"/>
</dbReference>
<sequence>MNDEFSPRFAYEDSEDEFEKEEELTKFDLPLFKWLKSDGSAVPEVDVLLIGSGGGATYLNLNIPKKLIGGFLMPEMNLKSNPFDQFSVESSSCGLYEIGTTPKTYMLLCCCSIDSEASLLLGRAILSTLRPKKVIMLDALDVSDYIPPRTNDAATTTSPIRYLQTSAAPWNCDFQMLEIPNIVKNLSGAILTNCEIKGIPAALYLTFEDRRFKLEKPTNSYKEILSYLATQSIVPQLPQCNKRSNPSTHRNTASNSTLYL</sequence>
<dbReference type="Pfam" id="PF16094">
    <property type="entry name" value="PAC1"/>
    <property type="match status" value="1"/>
</dbReference>
<keyword evidence="6" id="KW-1185">Reference proteome</keyword>
<evidence type="ECO:0000256" key="4">
    <source>
        <dbReference type="SAM" id="MobiDB-lite"/>
    </source>
</evidence>
<accession>A0A1Y1ZB04</accession>
<dbReference type="GO" id="GO:0005783">
    <property type="term" value="C:endoplasmic reticulum"/>
    <property type="evidence" value="ECO:0007669"/>
    <property type="project" value="InterPro"/>
</dbReference>
<organism evidence="5 6">
    <name type="scientific">Basidiobolus meristosporus CBS 931.73</name>
    <dbReference type="NCBI Taxonomy" id="1314790"/>
    <lineage>
        <taxon>Eukaryota</taxon>
        <taxon>Fungi</taxon>
        <taxon>Fungi incertae sedis</taxon>
        <taxon>Zoopagomycota</taxon>
        <taxon>Entomophthoromycotina</taxon>
        <taxon>Basidiobolomycetes</taxon>
        <taxon>Basidiobolales</taxon>
        <taxon>Basidiobolaceae</taxon>
        <taxon>Basidiobolus</taxon>
    </lineage>
</organism>
<evidence type="ECO:0000256" key="1">
    <source>
        <dbReference type="ARBA" id="ARBA00005261"/>
    </source>
</evidence>
<proteinExistence type="inferred from homology"/>
<dbReference type="Proteomes" id="UP000193498">
    <property type="component" value="Unassembled WGS sequence"/>
</dbReference>
<protein>
    <recommendedName>
        <fullName evidence="2">Proteasome assembly chaperone 1</fullName>
    </recommendedName>
</protein>
<evidence type="ECO:0000256" key="3">
    <source>
        <dbReference type="ARBA" id="ARBA00023186"/>
    </source>
</evidence>
<comment type="similarity">
    <text evidence="1">Belongs to the PSMG1 family.</text>
</comment>
<evidence type="ECO:0000313" key="6">
    <source>
        <dbReference type="Proteomes" id="UP000193498"/>
    </source>
</evidence>
<dbReference type="GO" id="GO:0070628">
    <property type="term" value="F:proteasome binding"/>
    <property type="evidence" value="ECO:0007669"/>
    <property type="project" value="TreeGrafter"/>
</dbReference>
<dbReference type="InParanoid" id="A0A1Y1ZB04"/>
<dbReference type="STRING" id="1314790.A0A1Y1ZB04"/>
<feature type="region of interest" description="Disordered" evidence="4">
    <location>
        <begin position="239"/>
        <end position="260"/>
    </location>
</feature>
<dbReference type="InterPro" id="IPR016565">
    <property type="entry name" value="Proteasome_assmbl_chp_1"/>
</dbReference>
<comment type="caution">
    <text evidence="5">The sequence shown here is derived from an EMBL/GenBank/DDBJ whole genome shotgun (WGS) entry which is preliminary data.</text>
</comment>
<gene>
    <name evidence="5" type="ORF">K493DRAFT_310234</name>
</gene>
<evidence type="ECO:0000313" key="5">
    <source>
        <dbReference type="EMBL" id="ORY07503.1"/>
    </source>
</evidence>